<keyword evidence="9 10" id="KW-0998">Cell outer membrane</keyword>
<dbReference type="SUPFAM" id="SSF56935">
    <property type="entry name" value="Porins"/>
    <property type="match status" value="1"/>
</dbReference>
<evidence type="ECO:0000256" key="2">
    <source>
        <dbReference type="ARBA" id="ARBA00022448"/>
    </source>
</evidence>
<protein>
    <submittedName>
        <fullName evidence="14">TonB-dependent receptor</fullName>
    </submittedName>
</protein>
<dbReference type="PANTHER" id="PTHR30069:SF29">
    <property type="entry name" value="HEMOGLOBIN AND HEMOGLOBIN-HAPTOGLOBIN-BINDING PROTEIN 1-RELATED"/>
    <property type="match status" value="1"/>
</dbReference>
<sequence>MLIVIFLPHVATAQGPAEATEKTRQSEQGTVVLESITVTAERFPVEERESPRFVTVVSSDELKETGANNLVDALRRVGGLSYSAFGAMGVSHGGMNSSVSIRGIKDGELVLINGAPIQGAAGHAYDLNTIPIDQIERIEIMKGAASTLYGADAMSGVINIITKKPRRVTAFKGSVEFGNESYHNHSVSAFLPGFNVGLNYQHLGNQTEISRSFTKKYRYDQDDIDKYAWNLNAEPMKNLYLDYLGSYYETGFEKHYDGNAKPYEGTDQEHQKNFANLRYETPTFSAKAFGTYDEMQRKEYTNPGDPKDRNKNYNFGLNGDYRFRLFDWQINVGSEWVYRGADYNNKYGEHHRNDVAPFLQVKKTFRERLTATLGAREQFVLGESGTDDYDRFLPSFGLTYKATDALNLFANAGKAFRAPDFNDLYYESTFLVGNPNLKPEEGWTYEAGVKYDDDMFRLRLSGFYMTYKDKIELDRSRGYPQTYMNAGDYESKGVEWEFGVNPFVRNFKQVWMRDISVYAAGYWADPTAEDPDGREYQTGPKLQTSLGVNYLSEPLVLDLNSQILTSRERDLDSYSVLNFYGKCRLRKGYLTFSVDNIFDEEVQVYGDLTEDASNRYAYYEVERLFKVGYEIDF</sequence>
<evidence type="ECO:0000256" key="7">
    <source>
        <dbReference type="ARBA" id="ARBA00023136"/>
    </source>
</evidence>
<reference evidence="14 15" key="2">
    <citation type="submission" date="2019-05" db="EMBL/GenBank/DDBJ databases">
        <authorList>
            <person name="Suflita J.M."/>
            <person name="Marks C.R."/>
        </authorList>
    </citation>
    <scope>NUCLEOTIDE SEQUENCE [LARGE SCALE GENOMIC DNA]</scope>
    <source>
        <strain evidence="14 15">ALDC</strain>
    </source>
</reference>
<dbReference type="Pfam" id="PF07715">
    <property type="entry name" value="Plug"/>
    <property type="match status" value="1"/>
</dbReference>
<keyword evidence="7 10" id="KW-0472">Membrane</keyword>
<dbReference type="Pfam" id="PF00593">
    <property type="entry name" value="TonB_dep_Rec_b-barrel"/>
    <property type="match status" value="1"/>
</dbReference>
<dbReference type="AlphaFoldDB" id="A0A4P8L6P3"/>
<dbReference type="PROSITE" id="PS52016">
    <property type="entry name" value="TONB_DEPENDENT_REC_3"/>
    <property type="match status" value="1"/>
</dbReference>
<keyword evidence="8 14" id="KW-0675">Receptor</keyword>
<feature type="domain" description="TonB-dependent receptor plug" evidence="13">
    <location>
        <begin position="47"/>
        <end position="157"/>
    </location>
</feature>
<dbReference type="CDD" id="cd01347">
    <property type="entry name" value="ligand_gated_channel"/>
    <property type="match status" value="1"/>
</dbReference>
<feature type="domain" description="TonB-dependent receptor-like beta-barrel" evidence="12">
    <location>
        <begin position="216"/>
        <end position="597"/>
    </location>
</feature>
<evidence type="ECO:0000256" key="5">
    <source>
        <dbReference type="ARBA" id="ARBA00022729"/>
    </source>
</evidence>
<dbReference type="PROSITE" id="PS01156">
    <property type="entry name" value="TONB_DEPENDENT_REC_2"/>
    <property type="match status" value="1"/>
</dbReference>
<evidence type="ECO:0000256" key="4">
    <source>
        <dbReference type="ARBA" id="ARBA00022692"/>
    </source>
</evidence>
<reference evidence="14 15" key="1">
    <citation type="submission" date="2019-05" db="EMBL/GenBank/DDBJ databases">
        <title>The Complete Genome Sequence of the n-alkane-degrading Desulfoglaeba alkanexedens ALDC reveals multiple alkylsuccinate synthase gene clusters.</title>
        <authorList>
            <person name="Callaghan A.V."/>
            <person name="Davidova I.A."/>
            <person name="Duncan K.E."/>
            <person name="Morris B."/>
            <person name="McInerney M.J."/>
        </authorList>
    </citation>
    <scope>NUCLEOTIDE SEQUENCE [LARGE SCALE GENOMIC DNA]</scope>
    <source>
        <strain evidence="14 15">ALDC</strain>
    </source>
</reference>
<keyword evidence="6 11" id="KW-0798">TonB box</keyword>
<evidence type="ECO:0000256" key="9">
    <source>
        <dbReference type="ARBA" id="ARBA00023237"/>
    </source>
</evidence>
<evidence type="ECO:0000313" key="14">
    <source>
        <dbReference type="EMBL" id="QCQ23584.1"/>
    </source>
</evidence>
<evidence type="ECO:0000256" key="8">
    <source>
        <dbReference type="ARBA" id="ARBA00023170"/>
    </source>
</evidence>
<dbReference type="Proteomes" id="UP000298602">
    <property type="component" value="Chromosome"/>
</dbReference>
<name>A0A4P8L6P3_9BACT</name>
<keyword evidence="4 10" id="KW-0812">Transmembrane</keyword>
<keyword evidence="5" id="KW-0732">Signal</keyword>
<evidence type="ECO:0000256" key="1">
    <source>
        <dbReference type="ARBA" id="ARBA00004571"/>
    </source>
</evidence>
<evidence type="ECO:0000259" key="13">
    <source>
        <dbReference type="Pfam" id="PF07715"/>
    </source>
</evidence>
<accession>A0A4P8L6P3</accession>
<dbReference type="InterPro" id="IPR010917">
    <property type="entry name" value="TonB_rcpt_CS"/>
</dbReference>
<evidence type="ECO:0000256" key="11">
    <source>
        <dbReference type="RuleBase" id="RU003357"/>
    </source>
</evidence>
<evidence type="ECO:0000256" key="10">
    <source>
        <dbReference type="PROSITE-ProRule" id="PRU01360"/>
    </source>
</evidence>
<dbReference type="InterPro" id="IPR000531">
    <property type="entry name" value="Beta-barrel_TonB"/>
</dbReference>
<proteinExistence type="inferred from homology"/>
<dbReference type="InterPro" id="IPR036942">
    <property type="entry name" value="Beta-barrel_TonB_sf"/>
</dbReference>
<keyword evidence="15" id="KW-1185">Reference proteome</keyword>
<comment type="similarity">
    <text evidence="10 11">Belongs to the TonB-dependent receptor family.</text>
</comment>
<dbReference type="InterPro" id="IPR012910">
    <property type="entry name" value="Plug_dom"/>
</dbReference>
<dbReference type="PANTHER" id="PTHR30069">
    <property type="entry name" value="TONB-DEPENDENT OUTER MEMBRANE RECEPTOR"/>
    <property type="match status" value="1"/>
</dbReference>
<dbReference type="Gene3D" id="2.40.170.20">
    <property type="entry name" value="TonB-dependent receptor, beta-barrel domain"/>
    <property type="match status" value="1"/>
</dbReference>
<dbReference type="EMBL" id="CP040098">
    <property type="protein sequence ID" value="QCQ23584.1"/>
    <property type="molecule type" value="Genomic_DNA"/>
</dbReference>
<dbReference type="InterPro" id="IPR039426">
    <property type="entry name" value="TonB-dep_rcpt-like"/>
</dbReference>
<gene>
    <name evidence="14" type="ORF">FDQ92_13890</name>
</gene>
<dbReference type="GO" id="GO:0015344">
    <property type="term" value="F:siderophore uptake transmembrane transporter activity"/>
    <property type="evidence" value="ECO:0007669"/>
    <property type="project" value="TreeGrafter"/>
</dbReference>
<dbReference type="GO" id="GO:0044718">
    <property type="term" value="P:siderophore transmembrane transport"/>
    <property type="evidence" value="ECO:0007669"/>
    <property type="project" value="TreeGrafter"/>
</dbReference>
<evidence type="ECO:0000259" key="12">
    <source>
        <dbReference type="Pfam" id="PF00593"/>
    </source>
</evidence>
<evidence type="ECO:0000256" key="6">
    <source>
        <dbReference type="ARBA" id="ARBA00023077"/>
    </source>
</evidence>
<dbReference type="OrthoDB" id="5389752at2"/>
<evidence type="ECO:0000313" key="15">
    <source>
        <dbReference type="Proteomes" id="UP000298602"/>
    </source>
</evidence>
<dbReference type="KEGG" id="dax:FDQ92_13890"/>
<dbReference type="InterPro" id="IPR037066">
    <property type="entry name" value="Plug_dom_sf"/>
</dbReference>
<dbReference type="Gene3D" id="2.170.130.10">
    <property type="entry name" value="TonB-dependent receptor, plug domain"/>
    <property type="match status" value="1"/>
</dbReference>
<evidence type="ECO:0000256" key="3">
    <source>
        <dbReference type="ARBA" id="ARBA00022452"/>
    </source>
</evidence>
<keyword evidence="3 10" id="KW-1134">Transmembrane beta strand</keyword>
<organism evidence="14 15">
    <name type="scientific">Desulfoglaeba alkanexedens ALDC</name>
    <dbReference type="NCBI Taxonomy" id="980445"/>
    <lineage>
        <taxon>Bacteria</taxon>
        <taxon>Pseudomonadati</taxon>
        <taxon>Thermodesulfobacteriota</taxon>
        <taxon>Syntrophobacteria</taxon>
        <taxon>Syntrophobacterales</taxon>
        <taxon>Syntrophobacteraceae</taxon>
        <taxon>Desulfoglaeba</taxon>
    </lineage>
</organism>
<comment type="subcellular location">
    <subcellularLocation>
        <location evidence="1 10">Cell outer membrane</location>
        <topology evidence="1 10">Multi-pass membrane protein</topology>
    </subcellularLocation>
</comment>
<keyword evidence="2 10" id="KW-0813">Transport</keyword>
<dbReference type="GO" id="GO:0009279">
    <property type="term" value="C:cell outer membrane"/>
    <property type="evidence" value="ECO:0007669"/>
    <property type="project" value="UniProtKB-SubCell"/>
</dbReference>